<organism evidence="1 2">
    <name type="scientific">Populus alba</name>
    <name type="common">White poplar</name>
    <dbReference type="NCBI Taxonomy" id="43335"/>
    <lineage>
        <taxon>Eukaryota</taxon>
        <taxon>Viridiplantae</taxon>
        <taxon>Streptophyta</taxon>
        <taxon>Embryophyta</taxon>
        <taxon>Tracheophyta</taxon>
        <taxon>Spermatophyta</taxon>
        <taxon>Magnoliopsida</taxon>
        <taxon>eudicotyledons</taxon>
        <taxon>Gunneridae</taxon>
        <taxon>Pentapetalae</taxon>
        <taxon>rosids</taxon>
        <taxon>fabids</taxon>
        <taxon>Malpighiales</taxon>
        <taxon>Salicaceae</taxon>
        <taxon>Saliceae</taxon>
        <taxon>Populus</taxon>
    </lineage>
</organism>
<accession>A0ACC4CF57</accession>
<comment type="caution">
    <text evidence="1">The sequence shown here is derived from an EMBL/GenBank/DDBJ whole genome shotgun (WGS) entry which is preliminary data.</text>
</comment>
<keyword evidence="2" id="KW-1185">Reference proteome</keyword>
<name>A0ACC4CF57_POPAL</name>
<dbReference type="EMBL" id="RCHU02000004">
    <property type="protein sequence ID" value="KAL3596272.1"/>
    <property type="molecule type" value="Genomic_DNA"/>
</dbReference>
<proteinExistence type="predicted"/>
<gene>
    <name evidence="1" type="ORF">D5086_007909</name>
</gene>
<dbReference type="Proteomes" id="UP000309997">
    <property type="component" value="Unassembled WGS sequence"/>
</dbReference>
<evidence type="ECO:0000313" key="2">
    <source>
        <dbReference type="Proteomes" id="UP000309997"/>
    </source>
</evidence>
<sequence>MLKIALLKCLHMFQIWFLVPKVFTSFCVVIYQARALPAPSSEPSTPASIGSQEVQRPPRNAASPSSSREVTGFQEWLSLLAASGFLKVSIQKKKQVIERVG</sequence>
<evidence type="ECO:0000313" key="1">
    <source>
        <dbReference type="EMBL" id="KAL3596272.1"/>
    </source>
</evidence>
<reference evidence="1 2" key="1">
    <citation type="journal article" date="2024" name="Plant Biotechnol. J.">
        <title>Genome and CRISPR/Cas9 system of a widespread forest tree (Populus alba) in the world.</title>
        <authorList>
            <person name="Liu Y.J."/>
            <person name="Jiang P.F."/>
            <person name="Han X.M."/>
            <person name="Li X.Y."/>
            <person name="Wang H.M."/>
            <person name="Wang Y.J."/>
            <person name="Wang X.X."/>
            <person name="Zeng Q.Y."/>
        </authorList>
    </citation>
    <scope>NUCLEOTIDE SEQUENCE [LARGE SCALE GENOMIC DNA]</scope>
    <source>
        <strain evidence="2">cv. PAL-ZL1</strain>
    </source>
</reference>
<protein>
    <submittedName>
        <fullName evidence="1">Uncharacterized protein</fullName>
    </submittedName>
</protein>